<evidence type="ECO:0000313" key="2">
    <source>
        <dbReference type="EMBL" id="KAK0753613.1"/>
    </source>
</evidence>
<keyword evidence="3" id="KW-1185">Reference proteome</keyword>
<feature type="region of interest" description="Disordered" evidence="1">
    <location>
        <begin position="148"/>
        <end position="170"/>
    </location>
</feature>
<gene>
    <name evidence="2" type="ORF">B0T18DRAFT_19209</name>
</gene>
<name>A0AA40KBY7_9PEZI</name>
<proteinExistence type="predicted"/>
<accession>A0AA40KBY7</accession>
<evidence type="ECO:0000256" key="1">
    <source>
        <dbReference type="SAM" id="MobiDB-lite"/>
    </source>
</evidence>
<dbReference type="Proteomes" id="UP001172155">
    <property type="component" value="Unassembled WGS sequence"/>
</dbReference>
<reference evidence="2" key="1">
    <citation type="submission" date="2023-06" db="EMBL/GenBank/DDBJ databases">
        <title>Genome-scale phylogeny and comparative genomics of the fungal order Sordariales.</title>
        <authorList>
            <consortium name="Lawrence Berkeley National Laboratory"/>
            <person name="Hensen N."/>
            <person name="Bonometti L."/>
            <person name="Westerberg I."/>
            <person name="Brannstrom I.O."/>
            <person name="Guillou S."/>
            <person name="Cros-Aarteil S."/>
            <person name="Calhoun S."/>
            <person name="Haridas S."/>
            <person name="Kuo A."/>
            <person name="Mondo S."/>
            <person name="Pangilinan J."/>
            <person name="Riley R."/>
            <person name="LaButti K."/>
            <person name="Andreopoulos B."/>
            <person name="Lipzen A."/>
            <person name="Chen C."/>
            <person name="Yanf M."/>
            <person name="Daum C."/>
            <person name="Ng V."/>
            <person name="Clum A."/>
            <person name="Steindorff A."/>
            <person name="Ohm R."/>
            <person name="Martin F."/>
            <person name="Silar P."/>
            <person name="Natvig D."/>
            <person name="Lalanne C."/>
            <person name="Gautier V."/>
            <person name="Ament-velasquez S.L."/>
            <person name="Kruys A."/>
            <person name="Hutchinson M.I."/>
            <person name="Powell A.J."/>
            <person name="Barry K."/>
            <person name="Miller A.N."/>
            <person name="Grigoriev I.V."/>
            <person name="Debuchy R."/>
            <person name="Gladieux P."/>
            <person name="Thoren M.H."/>
            <person name="Johannesson H."/>
        </authorList>
    </citation>
    <scope>NUCLEOTIDE SEQUENCE</scope>
    <source>
        <strain evidence="2">SMH3187-1</strain>
    </source>
</reference>
<evidence type="ECO:0000313" key="3">
    <source>
        <dbReference type="Proteomes" id="UP001172155"/>
    </source>
</evidence>
<dbReference type="AlphaFoldDB" id="A0AA40KBY7"/>
<protein>
    <submittedName>
        <fullName evidence="2">Uncharacterized protein</fullName>
    </submittedName>
</protein>
<comment type="caution">
    <text evidence="2">The sequence shown here is derived from an EMBL/GenBank/DDBJ whole genome shotgun (WGS) entry which is preliminary data.</text>
</comment>
<organism evidence="2 3">
    <name type="scientific">Schizothecium vesticola</name>
    <dbReference type="NCBI Taxonomy" id="314040"/>
    <lineage>
        <taxon>Eukaryota</taxon>
        <taxon>Fungi</taxon>
        <taxon>Dikarya</taxon>
        <taxon>Ascomycota</taxon>
        <taxon>Pezizomycotina</taxon>
        <taxon>Sordariomycetes</taxon>
        <taxon>Sordariomycetidae</taxon>
        <taxon>Sordariales</taxon>
        <taxon>Schizotheciaceae</taxon>
        <taxon>Schizothecium</taxon>
    </lineage>
</organism>
<sequence>MSASGRGNGAMRWGLSCAGRRDLYKYRYNPIQNNWKGGFEEFCVFFAVVFLESVWGSTLPAPLTSLFPFPACGVRPRKSDQHGGCEEFHPLPLWFPPTCEAGEKTATKKRQVLRCHGVTFDIKSSSTPPYFLVCFPFQVATSISVSPRVSRVDSPPPTQGLIWSGSKPSGHGTSLPYDAVTDRGLSHLQSCRWTSGYTTVVRLDRIREIEF</sequence>
<dbReference type="EMBL" id="JAUKUD010000001">
    <property type="protein sequence ID" value="KAK0753613.1"/>
    <property type="molecule type" value="Genomic_DNA"/>
</dbReference>